<name>A0A182M009_9DIPT</name>
<proteinExistence type="predicted"/>
<dbReference type="AlphaFoldDB" id="A0A182M009"/>
<dbReference type="PANTHER" id="PTHR12259">
    <property type="entry name" value="RGS-GAIP INTERACTING PROTEIN GIPC"/>
    <property type="match status" value="1"/>
</dbReference>
<dbReference type="PANTHER" id="PTHR12259:SF1">
    <property type="entry name" value="GH21964P"/>
    <property type="match status" value="1"/>
</dbReference>
<dbReference type="EMBL" id="AXCM01000456">
    <property type="status" value="NOT_ANNOTATED_CDS"/>
    <property type="molecule type" value="Genomic_DNA"/>
</dbReference>
<dbReference type="VEuPathDB" id="VectorBase:ACUA006095"/>
<evidence type="ECO:0000256" key="1">
    <source>
        <dbReference type="SAM" id="MobiDB-lite"/>
    </source>
</evidence>
<reference evidence="3" key="2">
    <citation type="submission" date="2020-05" db="UniProtKB">
        <authorList>
            <consortium name="EnsemblMetazoa"/>
        </authorList>
    </citation>
    <scope>IDENTIFICATION</scope>
    <source>
        <strain evidence="3">A-37</strain>
    </source>
</reference>
<dbReference type="EnsemblMetazoa" id="ACUA006095-RA">
    <property type="protein sequence ID" value="ACUA006095-PA"/>
    <property type="gene ID" value="ACUA006095"/>
</dbReference>
<feature type="domain" description="GIPC1-3 GH1" evidence="2">
    <location>
        <begin position="63"/>
        <end position="101"/>
    </location>
</feature>
<keyword evidence="4" id="KW-1185">Reference proteome</keyword>
<sequence length="175" mass="19552">MPLFNKKSTKISNPSPPMTKDPHAYHDNNNYKNPPIPTAPTIHHDSMSNGGHGESTVTKPQLVFNCQLAHGSPTGFITGFASVKELYQKIAECYDFPMDEVSPIPTVGTGLVLRLMNERSNLLAARFYLLTAPLFHAPEIFDTVSYLAFALHILMIESMEEKIEFLVIAYCDCDY</sequence>
<dbReference type="InterPro" id="IPR017379">
    <property type="entry name" value="GIPC1/2/3"/>
</dbReference>
<protein>
    <recommendedName>
        <fullName evidence="2">GIPC1-3 GH1 domain-containing protein</fullName>
    </recommendedName>
</protein>
<evidence type="ECO:0000313" key="4">
    <source>
        <dbReference type="Proteomes" id="UP000075883"/>
    </source>
</evidence>
<dbReference type="STRING" id="139723.A0A182M009"/>
<reference evidence="4" key="1">
    <citation type="submission" date="2013-09" db="EMBL/GenBank/DDBJ databases">
        <title>The Genome Sequence of Anopheles culicifacies species A.</title>
        <authorList>
            <consortium name="The Broad Institute Genomics Platform"/>
            <person name="Neafsey D.E."/>
            <person name="Besansky N."/>
            <person name="Howell P."/>
            <person name="Walton C."/>
            <person name="Young S.K."/>
            <person name="Zeng Q."/>
            <person name="Gargeya S."/>
            <person name="Fitzgerald M."/>
            <person name="Haas B."/>
            <person name="Abouelleil A."/>
            <person name="Allen A.W."/>
            <person name="Alvarado L."/>
            <person name="Arachchi H.M."/>
            <person name="Berlin A.M."/>
            <person name="Chapman S.B."/>
            <person name="Gainer-Dewar J."/>
            <person name="Goldberg J."/>
            <person name="Griggs A."/>
            <person name="Gujja S."/>
            <person name="Hansen M."/>
            <person name="Howarth C."/>
            <person name="Imamovic A."/>
            <person name="Ireland A."/>
            <person name="Larimer J."/>
            <person name="McCowan C."/>
            <person name="Murphy C."/>
            <person name="Pearson M."/>
            <person name="Poon T.W."/>
            <person name="Priest M."/>
            <person name="Roberts A."/>
            <person name="Saif S."/>
            <person name="Shea T."/>
            <person name="Sisk P."/>
            <person name="Sykes S."/>
            <person name="Wortman J."/>
            <person name="Nusbaum C."/>
            <person name="Birren B."/>
        </authorList>
    </citation>
    <scope>NUCLEOTIDE SEQUENCE [LARGE SCALE GENOMIC DNA]</scope>
    <source>
        <strain evidence="4">A-37</strain>
    </source>
</reference>
<accession>A0A182M009</accession>
<evidence type="ECO:0000259" key="2">
    <source>
        <dbReference type="Pfam" id="PF25083"/>
    </source>
</evidence>
<feature type="region of interest" description="Disordered" evidence="1">
    <location>
        <begin position="1"/>
        <end position="54"/>
    </location>
</feature>
<evidence type="ECO:0000313" key="3">
    <source>
        <dbReference type="EnsemblMetazoa" id="ACUA006095-PA"/>
    </source>
</evidence>
<dbReference type="InterPro" id="IPR056814">
    <property type="entry name" value="GIPC1-3_GH1"/>
</dbReference>
<organism evidence="3 4">
    <name type="scientific">Anopheles culicifacies</name>
    <dbReference type="NCBI Taxonomy" id="139723"/>
    <lineage>
        <taxon>Eukaryota</taxon>
        <taxon>Metazoa</taxon>
        <taxon>Ecdysozoa</taxon>
        <taxon>Arthropoda</taxon>
        <taxon>Hexapoda</taxon>
        <taxon>Insecta</taxon>
        <taxon>Pterygota</taxon>
        <taxon>Neoptera</taxon>
        <taxon>Endopterygota</taxon>
        <taxon>Diptera</taxon>
        <taxon>Nematocera</taxon>
        <taxon>Culicoidea</taxon>
        <taxon>Culicidae</taxon>
        <taxon>Anophelinae</taxon>
        <taxon>Anopheles</taxon>
        <taxon>culicifacies species complex</taxon>
    </lineage>
</organism>
<dbReference type="Pfam" id="PF25083">
    <property type="entry name" value="GIPC1_GH1"/>
    <property type="match status" value="1"/>
</dbReference>
<dbReference type="Proteomes" id="UP000075883">
    <property type="component" value="Unassembled WGS sequence"/>
</dbReference>